<evidence type="ECO:0000313" key="3">
    <source>
        <dbReference type="Proteomes" id="UP000306719"/>
    </source>
</evidence>
<evidence type="ECO:0008006" key="4">
    <source>
        <dbReference type="Google" id="ProtNLM"/>
    </source>
</evidence>
<feature type="transmembrane region" description="Helical" evidence="1">
    <location>
        <begin position="215"/>
        <end position="234"/>
    </location>
</feature>
<keyword evidence="1" id="KW-0812">Transmembrane</keyword>
<accession>A0A5S3WWC9</accession>
<comment type="caution">
    <text evidence="2">The sequence shown here is derived from an EMBL/GenBank/DDBJ whole genome shotgun (WGS) entry which is preliminary data.</text>
</comment>
<keyword evidence="1" id="KW-1133">Transmembrane helix</keyword>
<reference evidence="2 3" key="1">
    <citation type="submission" date="2018-01" db="EMBL/GenBank/DDBJ databases">
        <authorList>
            <person name="Paulsen S."/>
            <person name="Gram L.K."/>
        </authorList>
    </citation>
    <scope>NUCLEOTIDE SEQUENCE [LARGE SCALE GENOMIC DNA]</scope>
    <source>
        <strain evidence="2 3">S2599</strain>
    </source>
</reference>
<organism evidence="2 3">
    <name type="scientific">Pseudoalteromonas rubra</name>
    <dbReference type="NCBI Taxonomy" id="43658"/>
    <lineage>
        <taxon>Bacteria</taxon>
        <taxon>Pseudomonadati</taxon>
        <taxon>Pseudomonadota</taxon>
        <taxon>Gammaproteobacteria</taxon>
        <taxon>Alteromonadales</taxon>
        <taxon>Pseudoalteromonadaceae</taxon>
        <taxon>Pseudoalteromonas</taxon>
    </lineage>
</organism>
<sequence length="239" mass="26556">MQYLHQFSLVIHIIVGSCALILFWIPVLAKKGTKRHNQAGRAYTFSMQLVALSGILCCFLVLLDPIAIYQTSYSQAQNKALFIETARERASFLLMLSFLALTSVMHGTRVLQYKASRQSLTRLDMIANYTALCSSALYVGYLGSRDGHVLYTVFSVISLVIAIRMIRYSFAQTVKPGQWLVEHLSAMIGSGIAAYTAFSAVGGRYLLAELLGEQAILMAWLTPTIIGTIGLVITKRRYR</sequence>
<dbReference type="EMBL" id="PNCJ01000026">
    <property type="protein sequence ID" value="TMP35029.1"/>
    <property type="molecule type" value="Genomic_DNA"/>
</dbReference>
<proteinExistence type="predicted"/>
<feature type="transmembrane region" description="Helical" evidence="1">
    <location>
        <begin position="90"/>
        <end position="111"/>
    </location>
</feature>
<dbReference type="AlphaFoldDB" id="A0A5S3WWC9"/>
<gene>
    <name evidence="2" type="ORF">CWB98_17075</name>
</gene>
<dbReference type="Proteomes" id="UP000306719">
    <property type="component" value="Unassembled WGS sequence"/>
</dbReference>
<protein>
    <recommendedName>
        <fullName evidence="4">DUF2306 domain-containing protein</fullName>
    </recommendedName>
</protein>
<feature type="transmembrane region" description="Helical" evidence="1">
    <location>
        <begin position="123"/>
        <end position="143"/>
    </location>
</feature>
<evidence type="ECO:0000256" key="1">
    <source>
        <dbReference type="SAM" id="Phobius"/>
    </source>
</evidence>
<evidence type="ECO:0000313" key="2">
    <source>
        <dbReference type="EMBL" id="TMP35029.1"/>
    </source>
</evidence>
<feature type="transmembrane region" description="Helical" evidence="1">
    <location>
        <begin position="179"/>
        <end position="203"/>
    </location>
</feature>
<feature type="transmembrane region" description="Helical" evidence="1">
    <location>
        <begin position="6"/>
        <end position="28"/>
    </location>
</feature>
<dbReference type="OrthoDB" id="5984490at2"/>
<keyword evidence="1" id="KW-0472">Membrane</keyword>
<feature type="transmembrane region" description="Helical" evidence="1">
    <location>
        <begin position="149"/>
        <end position="167"/>
    </location>
</feature>
<dbReference type="RefSeq" id="WP_138545919.1">
    <property type="nucleotide sequence ID" value="NZ_PNCJ01000026.1"/>
</dbReference>
<feature type="transmembrane region" description="Helical" evidence="1">
    <location>
        <begin position="49"/>
        <end position="70"/>
    </location>
</feature>
<name>A0A5S3WWC9_9GAMM</name>
<reference evidence="3" key="2">
    <citation type="submission" date="2019-06" db="EMBL/GenBank/DDBJ databases">
        <title>Co-occurence of chitin degradation, pigmentation and bioactivity in marine Pseudoalteromonas.</title>
        <authorList>
            <person name="Sonnenschein E.C."/>
            <person name="Bech P.K."/>
        </authorList>
    </citation>
    <scope>NUCLEOTIDE SEQUENCE [LARGE SCALE GENOMIC DNA]</scope>
    <source>
        <strain evidence="3">S2599</strain>
    </source>
</reference>